<evidence type="ECO:0000313" key="3">
    <source>
        <dbReference type="Proteomes" id="UP000271098"/>
    </source>
</evidence>
<gene>
    <name evidence="2" type="ORF">GPUH_LOCUS3770</name>
</gene>
<organism evidence="4">
    <name type="scientific">Gongylonema pulchrum</name>
    <dbReference type="NCBI Taxonomy" id="637853"/>
    <lineage>
        <taxon>Eukaryota</taxon>
        <taxon>Metazoa</taxon>
        <taxon>Ecdysozoa</taxon>
        <taxon>Nematoda</taxon>
        <taxon>Chromadorea</taxon>
        <taxon>Rhabditida</taxon>
        <taxon>Spirurina</taxon>
        <taxon>Spiruromorpha</taxon>
        <taxon>Spiruroidea</taxon>
        <taxon>Gongylonematidae</taxon>
        <taxon>Gongylonema</taxon>
    </lineage>
</organism>
<dbReference type="Pfam" id="PF23032">
    <property type="entry name" value="GBD_ELAPOR1-like_3rd"/>
    <property type="match status" value="1"/>
</dbReference>
<dbReference type="EMBL" id="UYRT01006663">
    <property type="protein sequence ID" value="VDK40904.1"/>
    <property type="molecule type" value="Genomic_DNA"/>
</dbReference>
<proteinExistence type="predicted"/>
<dbReference type="AlphaFoldDB" id="A0A183D4Y1"/>
<name>A0A183D4Y1_9BILA</name>
<protein>
    <recommendedName>
        <fullName evidence="1">Elapor1-like galactose binding domain-containing protein</fullName>
    </recommendedName>
</protein>
<reference evidence="4" key="1">
    <citation type="submission" date="2016-06" db="UniProtKB">
        <authorList>
            <consortium name="WormBaseParasite"/>
        </authorList>
    </citation>
    <scope>IDENTIFICATION</scope>
</reference>
<accession>A0A183D4Y1</accession>
<evidence type="ECO:0000313" key="4">
    <source>
        <dbReference type="WBParaSite" id="GPUH_0000377901-mRNA-1"/>
    </source>
</evidence>
<feature type="domain" description="Elapor1-like galactose binding" evidence="1">
    <location>
        <begin position="12"/>
        <end position="62"/>
    </location>
</feature>
<dbReference type="Proteomes" id="UP000271098">
    <property type="component" value="Unassembled WGS sequence"/>
</dbReference>
<sequence>MKQLQGGSLKKGNSEEAGEWRLDRIQLKKGYNVISWAVMSYRLDTSYNNDLITISHIDVIGTLRADSSTDFLSIFEKLRITYFTPYKS</sequence>
<dbReference type="OrthoDB" id="439917at2759"/>
<keyword evidence="3" id="KW-1185">Reference proteome</keyword>
<reference evidence="2 3" key="2">
    <citation type="submission" date="2018-11" db="EMBL/GenBank/DDBJ databases">
        <authorList>
            <consortium name="Pathogen Informatics"/>
        </authorList>
    </citation>
    <scope>NUCLEOTIDE SEQUENCE [LARGE SCALE GENOMIC DNA]</scope>
</reference>
<evidence type="ECO:0000259" key="1">
    <source>
        <dbReference type="Pfam" id="PF23032"/>
    </source>
</evidence>
<dbReference type="WBParaSite" id="GPUH_0000377901-mRNA-1">
    <property type="protein sequence ID" value="GPUH_0000377901-mRNA-1"/>
    <property type="gene ID" value="GPUH_0000377901"/>
</dbReference>
<evidence type="ECO:0000313" key="2">
    <source>
        <dbReference type="EMBL" id="VDK40904.1"/>
    </source>
</evidence>
<dbReference type="InterPro" id="IPR056609">
    <property type="entry name" value="Elapor1-like_3rd"/>
</dbReference>